<keyword evidence="2" id="KW-0479">Metal-binding</keyword>
<organism evidence="6 7">
    <name type="scientific">Candidatus Lambdaproteobacteria bacterium RIFOXYD2_FULL_50_16</name>
    <dbReference type="NCBI Taxonomy" id="1817772"/>
    <lineage>
        <taxon>Bacteria</taxon>
        <taxon>Pseudomonadati</taxon>
        <taxon>Pseudomonadota</taxon>
        <taxon>Candidatus Lambdaproteobacteria</taxon>
    </lineage>
</organism>
<evidence type="ECO:0000259" key="5">
    <source>
        <dbReference type="Pfam" id="PF05726"/>
    </source>
</evidence>
<dbReference type="CDD" id="cd02909">
    <property type="entry name" value="cupin_pirin_N"/>
    <property type="match status" value="1"/>
</dbReference>
<dbReference type="EMBL" id="MFNE01000043">
    <property type="protein sequence ID" value="OGG94062.1"/>
    <property type="molecule type" value="Genomic_DNA"/>
</dbReference>
<reference evidence="6 7" key="1">
    <citation type="journal article" date="2016" name="Nat. Commun.">
        <title>Thousands of microbial genomes shed light on interconnected biogeochemical processes in an aquifer system.</title>
        <authorList>
            <person name="Anantharaman K."/>
            <person name="Brown C.T."/>
            <person name="Hug L.A."/>
            <person name="Sharon I."/>
            <person name="Castelle C.J."/>
            <person name="Probst A.J."/>
            <person name="Thomas B.C."/>
            <person name="Singh A."/>
            <person name="Wilkins M.J."/>
            <person name="Karaoz U."/>
            <person name="Brodie E.L."/>
            <person name="Williams K.H."/>
            <person name="Hubbard S.S."/>
            <person name="Banfield J.F."/>
        </authorList>
    </citation>
    <scope>NUCLEOTIDE SEQUENCE [LARGE SCALE GENOMIC DNA]</scope>
</reference>
<feature type="domain" description="Pirin N-terminal" evidence="4">
    <location>
        <begin position="24"/>
        <end position="127"/>
    </location>
</feature>
<evidence type="ECO:0000256" key="3">
    <source>
        <dbReference type="RuleBase" id="RU003457"/>
    </source>
</evidence>
<dbReference type="STRING" id="1817772.A2527_09430"/>
<evidence type="ECO:0000313" key="7">
    <source>
        <dbReference type="Proteomes" id="UP000178449"/>
    </source>
</evidence>
<dbReference type="AlphaFoldDB" id="A0A1F6G7I0"/>
<comment type="similarity">
    <text evidence="1 3">Belongs to the pirin family.</text>
</comment>
<dbReference type="PANTHER" id="PTHR13903">
    <property type="entry name" value="PIRIN-RELATED"/>
    <property type="match status" value="1"/>
</dbReference>
<dbReference type="Gene3D" id="2.60.120.10">
    <property type="entry name" value="Jelly Rolls"/>
    <property type="match status" value="2"/>
</dbReference>
<feature type="binding site" evidence="2">
    <location>
        <position position="61"/>
    </location>
    <ligand>
        <name>Fe cation</name>
        <dbReference type="ChEBI" id="CHEBI:24875"/>
    </ligand>
</feature>
<evidence type="ECO:0000313" key="6">
    <source>
        <dbReference type="EMBL" id="OGG94062.1"/>
    </source>
</evidence>
<keyword evidence="2" id="KW-0408">Iron</keyword>
<accession>A0A1F6G7I0</accession>
<dbReference type="InterPro" id="IPR014710">
    <property type="entry name" value="RmlC-like_jellyroll"/>
</dbReference>
<sequence length="287" mass="31124">MSKLRSISRRVNSIRTLEGGGFPVRRPFPIQGQMQFDPFLLLDHFGPVEWEPGEAIGAPNHPHRGFQAVTYLLQGGNLHLDSHGGGGALGPGDVQWMTAGSGLIHSELPSDEILANGGVMEGFQLWVNLPQSHKLIPPEYQELKADKVPVHRFEKGLVKVIAGTAFGLTSPVKTVTPIGYLHLLLTPGGKAQLPVIEGHNAMIYLAHGQARLGEALISEGEMVAFGQKGDWVELINPGLDELSLLLLSGQPLNEPIYRHGPFVMNSPEEIAQAFEDYRSGKMGRIGS</sequence>
<proteinExistence type="inferred from homology"/>
<feature type="binding site" evidence="2">
    <location>
        <position position="63"/>
    </location>
    <ligand>
        <name>Fe cation</name>
        <dbReference type="ChEBI" id="CHEBI:24875"/>
    </ligand>
</feature>
<name>A0A1F6G7I0_9PROT</name>
<dbReference type="InterPro" id="IPR011051">
    <property type="entry name" value="RmlC_Cupin_sf"/>
</dbReference>
<dbReference type="Proteomes" id="UP000178449">
    <property type="component" value="Unassembled WGS sequence"/>
</dbReference>
<dbReference type="InterPro" id="IPR012093">
    <property type="entry name" value="Pirin"/>
</dbReference>
<comment type="caution">
    <text evidence="6">The sequence shown here is derived from an EMBL/GenBank/DDBJ whole genome shotgun (WGS) entry which is preliminary data.</text>
</comment>
<evidence type="ECO:0000256" key="1">
    <source>
        <dbReference type="ARBA" id="ARBA00008416"/>
    </source>
</evidence>
<dbReference type="SUPFAM" id="SSF51182">
    <property type="entry name" value="RmlC-like cupins"/>
    <property type="match status" value="1"/>
</dbReference>
<dbReference type="PIRSF" id="PIRSF006232">
    <property type="entry name" value="Pirin"/>
    <property type="match status" value="1"/>
</dbReference>
<evidence type="ECO:0008006" key="8">
    <source>
        <dbReference type="Google" id="ProtNLM"/>
    </source>
</evidence>
<comment type="cofactor">
    <cofactor evidence="2">
        <name>Fe cation</name>
        <dbReference type="ChEBI" id="CHEBI:24875"/>
    </cofactor>
    <text evidence="2">Binds 1 Fe cation per subunit.</text>
</comment>
<gene>
    <name evidence="6" type="ORF">A2527_09430</name>
</gene>
<evidence type="ECO:0000259" key="4">
    <source>
        <dbReference type="Pfam" id="PF02678"/>
    </source>
</evidence>
<feature type="domain" description="Pirin C-terminal" evidence="5">
    <location>
        <begin position="180"/>
        <end position="283"/>
    </location>
</feature>
<dbReference type="Pfam" id="PF05726">
    <property type="entry name" value="Pirin_C"/>
    <property type="match status" value="1"/>
</dbReference>
<feature type="binding site" evidence="2">
    <location>
        <position position="105"/>
    </location>
    <ligand>
        <name>Fe cation</name>
        <dbReference type="ChEBI" id="CHEBI:24875"/>
    </ligand>
</feature>
<dbReference type="CDD" id="cd02247">
    <property type="entry name" value="cupin_pirin_C"/>
    <property type="match status" value="1"/>
</dbReference>
<evidence type="ECO:0000256" key="2">
    <source>
        <dbReference type="PIRSR" id="PIRSR006232-1"/>
    </source>
</evidence>
<dbReference type="InterPro" id="IPR003829">
    <property type="entry name" value="Pirin_N_dom"/>
</dbReference>
<dbReference type="Pfam" id="PF02678">
    <property type="entry name" value="Pirin"/>
    <property type="match status" value="1"/>
</dbReference>
<feature type="binding site" evidence="2">
    <location>
        <position position="107"/>
    </location>
    <ligand>
        <name>Fe cation</name>
        <dbReference type="ChEBI" id="CHEBI:24875"/>
    </ligand>
</feature>
<dbReference type="GO" id="GO:0046872">
    <property type="term" value="F:metal ion binding"/>
    <property type="evidence" value="ECO:0007669"/>
    <property type="project" value="UniProtKB-KW"/>
</dbReference>
<dbReference type="InterPro" id="IPR008778">
    <property type="entry name" value="Pirin_C_dom"/>
</dbReference>
<dbReference type="PANTHER" id="PTHR13903:SF31">
    <property type="entry name" value="CUPIN-DOMAIN CONTAINING PROTEIN"/>
    <property type="match status" value="1"/>
</dbReference>
<protein>
    <recommendedName>
        <fullName evidence="8">Pirin</fullName>
    </recommendedName>
</protein>